<dbReference type="InterPro" id="IPR050490">
    <property type="entry name" value="Bact_solute-bd_prot1"/>
</dbReference>
<dbReference type="AlphaFoldDB" id="A0AA50CPA8"/>
<feature type="region of interest" description="Disordered" evidence="4">
    <location>
        <begin position="1"/>
        <end position="21"/>
    </location>
</feature>
<evidence type="ECO:0000313" key="5">
    <source>
        <dbReference type="EMBL" id="WLR99637.1"/>
    </source>
</evidence>
<dbReference type="InterPro" id="IPR006059">
    <property type="entry name" value="SBP"/>
</dbReference>
<dbReference type="SUPFAM" id="SSF53850">
    <property type="entry name" value="Periplasmic binding protein-like II"/>
    <property type="match status" value="1"/>
</dbReference>
<dbReference type="Proteomes" id="UP001234585">
    <property type="component" value="Plasmid unnamed1"/>
</dbReference>
<evidence type="ECO:0000256" key="4">
    <source>
        <dbReference type="SAM" id="MobiDB-lite"/>
    </source>
</evidence>
<evidence type="ECO:0000313" key="6">
    <source>
        <dbReference type="Proteomes" id="UP001234585"/>
    </source>
</evidence>
<sequence length="593" mass="65163">MKKSRSAHVPQSPEGPYEHEGTFVRGTLQKQDLNRFLDFVVALYDEGERIFGAQIAQRDMRIVIELVRNHLSGVLVTKSSLAASSGLSYGTAMRAIDAMLEAKLIVARPRTSTGLSYSLHPSGDLISRWHAFSHRGERLLWDVTTEADAERVPSQRRATPDVAAGIIPPPVVLDNKLSLGRALRVLLHADTTFMAMSALKRQIELILGVPIEAHARAIDPLHAEIVANSRRSQSRYDLIACDLPWFGEMGYRGRLLPLDGLMAEKPVDLEDIYPDALASSRHGGRQLGIPMLMTGEVLAYRTDLMQERALEPPRTAEDVIETARRLHSPARGIFGIVWNGGRGTALGHSFIMMMGAFGRPIVDLARTERGFDVAGARGEALRPTFLSEEARDTVDYMRALIEVSPPNILDITWFERASIYANGNAALAYSHSLLAHLHEVVPQSPAYRKTGYLPHPIGRNGRPIVPVGGYALGIPANIAPSRISSVWEALRVLTSSNAVKLYLMNGSLASSRISVSRDPEIRSISPFIGAIDDFNTKGYLGMWPRPPIVGVPEIIAIAGEEIHDLLSGRKAVMRALTDAQNRADAVMRQEGHY</sequence>
<geneLocation type="plasmid" evidence="5 6">
    <name>unnamed1</name>
</geneLocation>
<protein>
    <submittedName>
        <fullName evidence="5">Extracellular solute-binding protein</fullName>
    </submittedName>
</protein>
<dbReference type="EMBL" id="CP132303">
    <property type="protein sequence ID" value="WLR99637.1"/>
    <property type="molecule type" value="Genomic_DNA"/>
</dbReference>
<name>A0AA50CPA8_9HYPH</name>
<proteinExistence type="inferred from homology"/>
<accession>A0AA50CPA8</accession>
<dbReference type="PANTHER" id="PTHR43649">
    <property type="entry name" value="ARABINOSE-BINDING PROTEIN-RELATED"/>
    <property type="match status" value="1"/>
</dbReference>
<dbReference type="Pfam" id="PF01547">
    <property type="entry name" value="SBP_bac_1"/>
    <property type="match status" value="1"/>
</dbReference>
<dbReference type="GO" id="GO:0042597">
    <property type="term" value="C:periplasmic space"/>
    <property type="evidence" value="ECO:0007669"/>
    <property type="project" value="UniProtKB-SubCell"/>
</dbReference>
<keyword evidence="6" id="KW-1185">Reference proteome</keyword>
<reference evidence="5 6" key="1">
    <citation type="submission" date="2023-08" db="EMBL/GenBank/DDBJ databases">
        <title>Pathogen: clinical or host-associated sample.</title>
        <authorList>
            <person name="Hergert J."/>
            <person name="Casey R."/>
            <person name="Wagner J."/>
            <person name="Young E.L."/>
            <person name="Oakeson K.F."/>
        </authorList>
    </citation>
    <scope>NUCLEOTIDE SEQUENCE [LARGE SCALE GENOMIC DNA]</scope>
    <source>
        <strain evidence="5 6">1760953</strain>
        <plasmid evidence="5 6">unnamed1</plasmid>
    </source>
</reference>
<keyword evidence="3" id="KW-0574">Periplasm</keyword>
<evidence type="ECO:0000256" key="1">
    <source>
        <dbReference type="ARBA" id="ARBA00004418"/>
    </source>
</evidence>
<keyword evidence="5" id="KW-0614">Plasmid</keyword>
<organism evidence="5 6">
    <name type="scientific">Shinella sumterensis</name>
    <dbReference type="NCBI Taxonomy" id="1967501"/>
    <lineage>
        <taxon>Bacteria</taxon>
        <taxon>Pseudomonadati</taxon>
        <taxon>Pseudomonadota</taxon>
        <taxon>Alphaproteobacteria</taxon>
        <taxon>Hyphomicrobiales</taxon>
        <taxon>Rhizobiaceae</taxon>
        <taxon>Shinella</taxon>
    </lineage>
</organism>
<evidence type="ECO:0000256" key="2">
    <source>
        <dbReference type="ARBA" id="ARBA00008520"/>
    </source>
</evidence>
<comment type="subcellular location">
    <subcellularLocation>
        <location evidence="1">Periplasm</location>
    </subcellularLocation>
</comment>
<dbReference type="Gene3D" id="3.40.190.10">
    <property type="entry name" value="Periplasmic binding protein-like II"/>
    <property type="match status" value="2"/>
</dbReference>
<gene>
    <name evidence="5" type="ORF">Q9313_23005</name>
</gene>
<evidence type="ECO:0000256" key="3">
    <source>
        <dbReference type="ARBA" id="ARBA00022764"/>
    </source>
</evidence>
<comment type="similarity">
    <text evidence="2">Belongs to the bacterial solute-binding protein 1 family.</text>
</comment>
<dbReference type="RefSeq" id="WP_306038958.1">
    <property type="nucleotide sequence ID" value="NZ_CP132303.1"/>
</dbReference>
<dbReference type="PANTHER" id="PTHR43649:SF12">
    <property type="entry name" value="DIACETYLCHITOBIOSE BINDING PROTEIN DASA"/>
    <property type="match status" value="1"/>
</dbReference>